<organism evidence="2 3">
    <name type="scientific">Portunus trituberculatus</name>
    <name type="common">Swimming crab</name>
    <name type="synonym">Neptunus trituberculatus</name>
    <dbReference type="NCBI Taxonomy" id="210409"/>
    <lineage>
        <taxon>Eukaryota</taxon>
        <taxon>Metazoa</taxon>
        <taxon>Ecdysozoa</taxon>
        <taxon>Arthropoda</taxon>
        <taxon>Crustacea</taxon>
        <taxon>Multicrustacea</taxon>
        <taxon>Malacostraca</taxon>
        <taxon>Eumalacostraca</taxon>
        <taxon>Eucarida</taxon>
        <taxon>Decapoda</taxon>
        <taxon>Pleocyemata</taxon>
        <taxon>Brachyura</taxon>
        <taxon>Eubrachyura</taxon>
        <taxon>Portunoidea</taxon>
        <taxon>Portunidae</taxon>
        <taxon>Portuninae</taxon>
        <taxon>Portunus</taxon>
    </lineage>
</organism>
<name>A0A5B7FNG4_PORTR</name>
<proteinExistence type="predicted"/>
<gene>
    <name evidence="2" type="ORF">E2C01_039600</name>
</gene>
<protein>
    <submittedName>
        <fullName evidence="2">Uncharacterized protein</fullName>
    </submittedName>
</protein>
<accession>A0A5B7FNG4</accession>
<dbReference type="AlphaFoldDB" id="A0A5B7FNG4"/>
<evidence type="ECO:0000256" key="1">
    <source>
        <dbReference type="SAM" id="MobiDB-lite"/>
    </source>
</evidence>
<reference evidence="2 3" key="1">
    <citation type="submission" date="2019-05" db="EMBL/GenBank/DDBJ databases">
        <title>Another draft genome of Portunus trituberculatus and its Hox gene families provides insights of decapod evolution.</title>
        <authorList>
            <person name="Jeong J.-H."/>
            <person name="Song I."/>
            <person name="Kim S."/>
            <person name="Choi T."/>
            <person name="Kim D."/>
            <person name="Ryu S."/>
            <person name="Kim W."/>
        </authorList>
    </citation>
    <scope>NUCLEOTIDE SEQUENCE [LARGE SCALE GENOMIC DNA]</scope>
    <source>
        <tissue evidence="2">Muscle</tissue>
    </source>
</reference>
<evidence type="ECO:0000313" key="2">
    <source>
        <dbReference type="EMBL" id="MPC45894.1"/>
    </source>
</evidence>
<comment type="caution">
    <text evidence="2">The sequence shown here is derived from an EMBL/GenBank/DDBJ whole genome shotgun (WGS) entry which is preliminary data.</text>
</comment>
<dbReference type="EMBL" id="VSRR010006946">
    <property type="protein sequence ID" value="MPC45894.1"/>
    <property type="molecule type" value="Genomic_DNA"/>
</dbReference>
<keyword evidence="3" id="KW-1185">Reference proteome</keyword>
<evidence type="ECO:0000313" key="3">
    <source>
        <dbReference type="Proteomes" id="UP000324222"/>
    </source>
</evidence>
<dbReference type="Proteomes" id="UP000324222">
    <property type="component" value="Unassembled WGS sequence"/>
</dbReference>
<sequence>MIELKKKEKSLDAQFEQYTSKVKATYQVPLETTEAQESHSCDEPASSGSEKMPKPASQSILLPAKKLLCDAVLRDEDKMSSSALSEADVEGLTVAQGRHVSMV</sequence>
<feature type="region of interest" description="Disordered" evidence="1">
    <location>
        <begin position="29"/>
        <end position="58"/>
    </location>
</feature>